<dbReference type="AlphaFoldDB" id="A0A1G7CKL7"/>
<sequence>MTRFPLAAALLLAAGPVLAEAHEEEMGRSRIVPAEEAEMLTSELVIGAKLYSVAPGQGLPDRDSAGDQDIVAADDWEQVGDIVDIVLSRDGSIGGLKAEVGGWLGLGGDMVVFDLAELRKVGTAETLGFVTDLTPEELESRAEAGSDW</sequence>
<evidence type="ECO:0008006" key="4">
    <source>
        <dbReference type="Google" id="ProtNLM"/>
    </source>
</evidence>
<protein>
    <recommendedName>
        <fullName evidence="4">PRC-barrel domain-containing protein</fullName>
    </recommendedName>
</protein>
<keyword evidence="1" id="KW-0732">Signal</keyword>
<dbReference type="OrthoDB" id="6158291at2"/>
<reference evidence="3" key="1">
    <citation type="submission" date="2016-10" db="EMBL/GenBank/DDBJ databases">
        <authorList>
            <person name="Varghese N."/>
            <person name="Submissions S."/>
        </authorList>
    </citation>
    <scope>NUCLEOTIDE SEQUENCE [LARGE SCALE GENOMIC DNA]</scope>
    <source>
        <strain evidence="3">DSM 21424</strain>
    </source>
</reference>
<keyword evidence="3" id="KW-1185">Reference proteome</keyword>
<dbReference type="RefSeq" id="WP_090110730.1">
    <property type="nucleotide sequence ID" value="NZ_FNAT01000002.1"/>
</dbReference>
<feature type="signal peptide" evidence="1">
    <location>
        <begin position="1"/>
        <end position="19"/>
    </location>
</feature>
<gene>
    <name evidence="2" type="ORF">SAMN04488567_1541</name>
</gene>
<dbReference type="Proteomes" id="UP000198922">
    <property type="component" value="Unassembled WGS sequence"/>
</dbReference>
<dbReference type="Gene3D" id="2.30.30.240">
    <property type="entry name" value="PRC-barrel domain"/>
    <property type="match status" value="1"/>
</dbReference>
<evidence type="ECO:0000313" key="2">
    <source>
        <dbReference type="EMBL" id="SDE39892.1"/>
    </source>
</evidence>
<organism evidence="2 3">
    <name type="scientific">Limimaricola pyoseonensis</name>
    <dbReference type="NCBI Taxonomy" id="521013"/>
    <lineage>
        <taxon>Bacteria</taxon>
        <taxon>Pseudomonadati</taxon>
        <taxon>Pseudomonadota</taxon>
        <taxon>Alphaproteobacteria</taxon>
        <taxon>Rhodobacterales</taxon>
        <taxon>Paracoccaceae</taxon>
        <taxon>Limimaricola</taxon>
    </lineage>
</organism>
<proteinExistence type="predicted"/>
<feature type="chain" id="PRO_5011437827" description="PRC-barrel domain-containing protein" evidence="1">
    <location>
        <begin position="20"/>
        <end position="148"/>
    </location>
</feature>
<dbReference type="SUPFAM" id="SSF50346">
    <property type="entry name" value="PRC-barrel domain"/>
    <property type="match status" value="1"/>
</dbReference>
<name>A0A1G7CKL7_9RHOB</name>
<dbReference type="InterPro" id="IPR011033">
    <property type="entry name" value="PRC_barrel-like_sf"/>
</dbReference>
<dbReference type="EMBL" id="FNAT01000002">
    <property type="protein sequence ID" value="SDE39892.1"/>
    <property type="molecule type" value="Genomic_DNA"/>
</dbReference>
<evidence type="ECO:0000313" key="3">
    <source>
        <dbReference type="Proteomes" id="UP000198922"/>
    </source>
</evidence>
<accession>A0A1G7CKL7</accession>
<evidence type="ECO:0000256" key="1">
    <source>
        <dbReference type="SAM" id="SignalP"/>
    </source>
</evidence>